<keyword evidence="2" id="KW-1185">Reference proteome</keyword>
<evidence type="ECO:0000313" key="2">
    <source>
        <dbReference type="Proteomes" id="UP001060085"/>
    </source>
</evidence>
<protein>
    <submittedName>
        <fullName evidence="1">Uncharacterized protein</fullName>
    </submittedName>
</protein>
<gene>
    <name evidence="1" type="ORF">M9H77_07102</name>
</gene>
<dbReference type="Proteomes" id="UP001060085">
    <property type="component" value="Linkage Group LG02"/>
</dbReference>
<proteinExistence type="predicted"/>
<name>A0ACC0BU83_CATRO</name>
<sequence>MSSKFISMSISHLVANDPKIPASNVIQEVQVLFQTGFCRENGTRDNNYVPDIYSREMYKRTYESNFHPAGHKNFCRDAPYNLTFYPPNMNNERDRKQGIGFLGGLDYRNPDSLSSVTDVICWDIIEKIVITPIQTMYKFVS</sequence>
<dbReference type="EMBL" id="CM044702">
    <property type="protein sequence ID" value="KAI5676152.1"/>
    <property type="molecule type" value="Genomic_DNA"/>
</dbReference>
<evidence type="ECO:0000313" key="1">
    <source>
        <dbReference type="EMBL" id="KAI5676152.1"/>
    </source>
</evidence>
<accession>A0ACC0BU83</accession>
<reference evidence="2" key="1">
    <citation type="journal article" date="2023" name="Nat. Plants">
        <title>Single-cell RNA sequencing provides a high-resolution roadmap for understanding the multicellular compartmentation of specialized metabolism.</title>
        <authorList>
            <person name="Sun S."/>
            <person name="Shen X."/>
            <person name="Li Y."/>
            <person name="Li Y."/>
            <person name="Wang S."/>
            <person name="Li R."/>
            <person name="Zhang H."/>
            <person name="Shen G."/>
            <person name="Guo B."/>
            <person name="Wei J."/>
            <person name="Xu J."/>
            <person name="St-Pierre B."/>
            <person name="Chen S."/>
            <person name="Sun C."/>
        </authorList>
    </citation>
    <scope>NUCLEOTIDE SEQUENCE [LARGE SCALE GENOMIC DNA]</scope>
</reference>
<organism evidence="1 2">
    <name type="scientific">Catharanthus roseus</name>
    <name type="common">Madagascar periwinkle</name>
    <name type="synonym">Vinca rosea</name>
    <dbReference type="NCBI Taxonomy" id="4058"/>
    <lineage>
        <taxon>Eukaryota</taxon>
        <taxon>Viridiplantae</taxon>
        <taxon>Streptophyta</taxon>
        <taxon>Embryophyta</taxon>
        <taxon>Tracheophyta</taxon>
        <taxon>Spermatophyta</taxon>
        <taxon>Magnoliopsida</taxon>
        <taxon>eudicotyledons</taxon>
        <taxon>Gunneridae</taxon>
        <taxon>Pentapetalae</taxon>
        <taxon>asterids</taxon>
        <taxon>lamiids</taxon>
        <taxon>Gentianales</taxon>
        <taxon>Apocynaceae</taxon>
        <taxon>Rauvolfioideae</taxon>
        <taxon>Vinceae</taxon>
        <taxon>Catharanthinae</taxon>
        <taxon>Catharanthus</taxon>
    </lineage>
</organism>
<comment type="caution">
    <text evidence="1">The sequence shown here is derived from an EMBL/GenBank/DDBJ whole genome shotgun (WGS) entry which is preliminary data.</text>
</comment>